<protein>
    <submittedName>
        <fullName evidence="6">FdhF/YdeP family oxidoreductase</fullName>
    </submittedName>
</protein>
<evidence type="ECO:0000259" key="4">
    <source>
        <dbReference type="Pfam" id="PF00384"/>
    </source>
</evidence>
<dbReference type="InterPro" id="IPR009010">
    <property type="entry name" value="Asp_de-COase-like_dom_sf"/>
</dbReference>
<keyword evidence="3" id="KW-0411">Iron-sulfur</keyword>
<dbReference type="NCBIfam" id="TIGR01701">
    <property type="entry name" value="Fdhalpha-like"/>
    <property type="match status" value="1"/>
</dbReference>
<feature type="domain" description="Molybdopterin dinucleotide-binding" evidence="5">
    <location>
        <begin position="647"/>
        <end position="735"/>
    </location>
</feature>
<keyword evidence="1" id="KW-0479">Metal-binding</keyword>
<accession>A0ABS8JDX4</accession>
<dbReference type="InterPro" id="IPR037951">
    <property type="entry name" value="MopB_CT_YdeP"/>
</dbReference>
<sequence>MARKRTQGTSPAGGRGALRATVRAWSRQGIALKLVGSFLHANKVGGFDCPGCAFPDKAGHPLVDSCEQGQKAIAWEMTRKAVGADFFDGRTPAQLQAMGDFDLEFQGRLTTPVLYEASVGAYRAIGWDEAYAIAARELRALPPTSVAFYASGRSSNEAAFLWQLAARGYGSPNLPDSSNFCHEPSHYALKQSIGVGKGTCTLDDFERAELFLVVGQNPASNHPRMMAALYEAKQRGATILAINPLRERGFTHFSDPKNLGELASGRGIAVADAIYQVAIGGDFAALKGVMKALLEMERAAPRSVFDHDFIAQHTEGFDALIADLDACDWEVLVDRSGLQEAQMREIAAHYARAKATMITWCMGLTHHPDAVATIQQVVNLLLLRGNIGRPGTGAMPVRGHSNVQGDRTMGATSQVSDKYLDNIEATFPGLALCRDAGRDAAAVVDGLFDGSVRALLSLGGNFGVAAPDSPRVLAALERCRFTLHVATKLNRTHCHPGEIGLLLPTLGRTDRDLRPGGEQCISTEDSSSTVRASRGVQAPISELQRSEPAIVAELAQAIGAAPSVPWGEFADDYASIRDRIERCQRGVNVGFDGFNERLMRDGRFMLPNAAAHRQWNTANGKARFMAHALREDTPVRLARRTHGDAALTLMTMRAHDQFNTTVYSSDDRYRGVEGDRRVVFLNADDLARRGLRDGDRVDIECLVDDGHVRRVEAFTARAWDIPPGCCAAYYPEASSLIASSVYAAGAHTPLYKEMPVKVTRAVARTPG</sequence>
<dbReference type="PANTHER" id="PTHR43105:SF4">
    <property type="entry name" value="PROTEIN YDEP"/>
    <property type="match status" value="1"/>
</dbReference>
<dbReference type="EMBL" id="JAJGAK010000001">
    <property type="protein sequence ID" value="MCC8361820.1"/>
    <property type="molecule type" value="Genomic_DNA"/>
</dbReference>
<dbReference type="InterPro" id="IPR010046">
    <property type="entry name" value="Mopterin_OxRdtse_a_bac"/>
</dbReference>
<dbReference type="Pfam" id="PF01568">
    <property type="entry name" value="Molydop_binding"/>
    <property type="match status" value="1"/>
</dbReference>
<dbReference type="PIRSF" id="PIRSF000144">
    <property type="entry name" value="CbbBc"/>
    <property type="match status" value="1"/>
</dbReference>
<dbReference type="Gene3D" id="2.40.40.20">
    <property type="match status" value="1"/>
</dbReference>
<feature type="domain" description="Molybdopterin oxidoreductase" evidence="4">
    <location>
        <begin position="108"/>
        <end position="478"/>
    </location>
</feature>
<evidence type="ECO:0000259" key="5">
    <source>
        <dbReference type="Pfam" id="PF01568"/>
    </source>
</evidence>
<evidence type="ECO:0000313" key="6">
    <source>
        <dbReference type="EMBL" id="MCC8361820.1"/>
    </source>
</evidence>
<dbReference type="InterPro" id="IPR006657">
    <property type="entry name" value="MoPterin_dinucl-bd_dom"/>
</dbReference>
<keyword evidence="7" id="KW-1185">Reference proteome</keyword>
<dbReference type="CDD" id="cd02787">
    <property type="entry name" value="MopB_CT_ydeP"/>
    <property type="match status" value="1"/>
</dbReference>
<dbReference type="RefSeq" id="WP_230525468.1">
    <property type="nucleotide sequence ID" value="NZ_JAJGAK010000001.1"/>
</dbReference>
<evidence type="ECO:0000256" key="2">
    <source>
        <dbReference type="ARBA" id="ARBA00023004"/>
    </source>
</evidence>
<dbReference type="Gene3D" id="3.40.228.10">
    <property type="entry name" value="Dimethylsulfoxide Reductase, domain 2"/>
    <property type="match status" value="1"/>
</dbReference>
<dbReference type="SUPFAM" id="SSF50692">
    <property type="entry name" value="ADC-like"/>
    <property type="match status" value="1"/>
</dbReference>
<dbReference type="SUPFAM" id="SSF53706">
    <property type="entry name" value="Formate dehydrogenase/DMSO reductase, domains 1-3"/>
    <property type="match status" value="1"/>
</dbReference>
<keyword evidence="2" id="KW-0408">Iron</keyword>
<dbReference type="Gene3D" id="3.40.50.740">
    <property type="match status" value="1"/>
</dbReference>
<dbReference type="PANTHER" id="PTHR43105">
    <property type="entry name" value="RESPIRATORY NITRATE REDUCTASE"/>
    <property type="match status" value="1"/>
</dbReference>
<dbReference type="Proteomes" id="UP001165293">
    <property type="component" value="Unassembled WGS sequence"/>
</dbReference>
<gene>
    <name evidence="6" type="ORF">LK996_01815</name>
</gene>
<proteinExistence type="predicted"/>
<evidence type="ECO:0000256" key="1">
    <source>
        <dbReference type="ARBA" id="ARBA00022723"/>
    </source>
</evidence>
<name>A0ABS8JDX4_9GAMM</name>
<evidence type="ECO:0000313" key="7">
    <source>
        <dbReference type="Proteomes" id="UP001165293"/>
    </source>
</evidence>
<organism evidence="6 7">
    <name type="scientific">Noviluteimonas lactosilytica</name>
    <dbReference type="NCBI Taxonomy" id="2888523"/>
    <lineage>
        <taxon>Bacteria</taxon>
        <taxon>Pseudomonadati</taxon>
        <taxon>Pseudomonadota</taxon>
        <taxon>Gammaproteobacteria</taxon>
        <taxon>Lysobacterales</taxon>
        <taxon>Lysobacteraceae</taxon>
        <taxon>Noviluteimonas</taxon>
    </lineage>
</organism>
<dbReference type="InterPro" id="IPR050123">
    <property type="entry name" value="Prok_molybdopt-oxidoreductase"/>
</dbReference>
<dbReference type="Pfam" id="PF00384">
    <property type="entry name" value="Molybdopterin"/>
    <property type="match status" value="1"/>
</dbReference>
<evidence type="ECO:0000256" key="3">
    <source>
        <dbReference type="ARBA" id="ARBA00023014"/>
    </source>
</evidence>
<reference evidence="6" key="1">
    <citation type="submission" date="2021-10" db="EMBL/GenBank/DDBJ databases">
        <authorList>
            <person name="Lyu M."/>
            <person name="Wang X."/>
            <person name="Meng X."/>
            <person name="Xu K."/>
        </authorList>
    </citation>
    <scope>NUCLEOTIDE SEQUENCE</scope>
    <source>
        <strain evidence="6">A6</strain>
    </source>
</reference>
<dbReference type="InterPro" id="IPR006656">
    <property type="entry name" value="Mopterin_OxRdtase"/>
</dbReference>
<comment type="caution">
    <text evidence="6">The sequence shown here is derived from an EMBL/GenBank/DDBJ whole genome shotgun (WGS) entry which is preliminary data.</text>
</comment>